<evidence type="ECO:0000313" key="7">
    <source>
        <dbReference type="Proteomes" id="UP001548590"/>
    </source>
</evidence>
<evidence type="ECO:0000256" key="1">
    <source>
        <dbReference type="ARBA" id="ARBA00008416"/>
    </source>
</evidence>
<protein>
    <submittedName>
        <fullName evidence="6">Pirin family protein</fullName>
    </submittedName>
</protein>
<accession>A0ABV2CKM2</accession>
<dbReference type="InterPro" id="IPR003829">
    <property type="entry name" value="Pirin_N_dom"/>
</dbReference>
<dbReference type="CDD" id="cd02909">
    <property type="entry name" value="cupin_pirin_N"/>
    <property type="match status" value="1"/>
</dbReference>
<dbReference type="PANTHER" id="PTHR13903">
    <property type="entry name" value="PIRIN-RELATED"/>
    <property type="match status" value="1"/>
</dbReference>
<feature type="domain" description="Pirin C-terminal" evidence="5">
    <location>
        <begin position="182"/>
        <end position="278"/>
    </location>
</feature>
<keyword evidence="7" id="KW-1185">Reference proteome</keyword>
<dbReference type="PIRSF" id="PIRSF006232">
    <property type="entry name" value="Pirin"/>
    <property type="match status" value="1"/>
</dbReference>
<dbReference type="CDD" id="cd02247">
    <property type="entry name" value="cupin_pirin_C"/>
    <property type="match status" value="1"/>
</dbReference>
<sequence>MMAAENEALQILNAQTRDIGFPVRRLLPQISRRSIGPFVFLDHMGPARFPAGSTENDVRPHPHIGLGTLTYLFSGAMMHRDSLGVVQRILPGAVNWMCAGRGISHSERIPEDVRAADEAVEGIQMWLALPEPLQEAEPAFRHYPESALPAWQQDGADWHLLIGEWGTRRSPVAVPSSTFYAAGKLGAEAIFEFPAEVEERAVYVAQGALVSDGQRLQAGSLVVLAPGSTPVFRATESARVMLLGGAPLDGPRYMWWNFVSSSRERIEKAAADWNAGRFPEVPGEHDRIPAPALKPEQRN</sequence>
<dbReference type="SUPFAM" id="SSF51182">
    <property type="entry name" value="RmlC-like cupins"/>
    <property type="match status" value="1"/>
</dbReference>
<dbReference type="Gene3D" id="2.60.120.10">
    <property type="entry name" value="Jelly Rolls"/>
    <property type="match status" value="2"/>
</dbReference>
<evidence type="ECO:0000313" key="6">
    <source>
        <dbReference type="EMBL" id="MET1488449.1"/>
    </source>
</evidence>
<dbReference type="PANTHER" id="PTHR13903:SF8">
    <property type="entry name" value="PIRIN"/>
    <property type="match status" value="1"/>
</dbReference>
<dbReference type="InterPro" id="IPR012093">
    <property type="entry name" value="Pirin"/>
</dbReference>
<organism evidence="6 7">
    <name type="scientific">Uliginosibacterium paludis</name>
    <dbReference type="NCBI Taxonomy" id="1615952"/>
    <lineage>
        <taxon>Bacteria</taxon>
        <taxon>Pseudomonadati</taxon>
        <taxon>Pseudomonadota</taxon>
        <taxon>Betaproteobacteria</taxon>
        <taxon>Rhodocyclales</taxon>
        <taxon>Zoogloeaceae</taxon>
        <taxon>Uliginosibacterium</taxon>
    </lineage>
</organism>
<dbReference type="EMBL" id="JBEWLZ010000001">
    <property type="protein sequence ID" value="MET1488449.1"/>
    <property type="molecule type" value="Genomic_DNA"/>
</dbReference>
<dbReference type="InterPro" id="IPR011051">
    <property type="entry name" value="RmlC_Cupin_sf"/>
</dbReference>
<dbReference type="RefSeq" id="WP_345926577.1">
    <property type="nucleotide sequence ID" value="NZ_JBDIVF010000003.1"/>
</dbReference>
<gene>
    <name evidence="6" type="ORF">ABVT11_01320</name>
</gene>
<feature type="domain" description="Pirin N-terminal" evidence="4">
    <location>
        <begin position="21"/>
        <end position="127"/>
    </location>
</feature>
<proteinExistence type="inferred from homology"/>
<feature type="region of interest" description="Disordered" evidence="3">
    <location>
        <begin position="277"/>
        <end position="299"/>
    </location>
</feature>
<dbReference type="Pfam" id="PF02678">
    <property type="entry name" value="Pirin"/>
    <property type="match status" value="1"/>
</dbReference>
<evidence type="ECO:0000256" key="2">
    <source>
        <dbReference type="RuleBase" id="RU003457"/>
    </source>
</evidence>
<dbReference type="Pfam" id="PF05726">
    <property type="entry name" value="Pirin_C"/>
    <property type="match status" value="1"/>
</dbReference>
<evidence type="ECO:0000259" key="5">
    <source>
        <dbReference type="Pfam" id="PF05726"/>
    </source>
</evidence>
<name>A0ABV2CKM2_9RHOO</name>
<reference evidence="6 7" key="1">
    <citation type="submission" date="2024-07" db="EMBL/GenBank/DDBJ databases">
        <title>Uliginosibacterium paludis KCTC:42655.</title>
        <authorList>
            <person name="Kim M.K."/>
        </authorList>
    </citation>
    <scope>NUCLEOTIDE SEQUENCE [LARGE SCALE GENOMIC DNA]</scope>
    <source>
        <strain evidence="6 7">KCTC 42655</strain>
    </source>
</reference>
<comment type="caution">
    <text evidence="6">The sequence shown here is derived from an EMBL/GenBank/DDBJ whole genome shotgun (WGS) entry which is preliminary data.</text>
</comment>
<dbReference type="Proteomes" id="UP001548590">
    <property type="component" value="Unassembled WGS sequence"/>
</dbReference>
<evidence type="ECO:0000256" key="3">
    <source>
        <dbReference type="SAM" id="MobiDB-lite"/>
    </source>
</evidence>
<evidence type="ECO:0000259" key="4">
    <source>
        <dbReference type="Pfam" id="PF02678"/>
    </source>
</evidence>
<comment type="similarity">
    <text evidence="1 2">Belongs to the pirin family.</text>
</comment>
<dbReference type="InterPro" id="IPR008778">
    <property type="entry name" value="Pirin_C_dom"/>
</dbReference>
<dbReference type="InterPro" id="IPR014710">
    <property type="entry name" value="RmlC-like_jellyroll"/>
</dbReference>